<gene>
    <name evidence="2" type="ORF">CPB84DRAFT_222956</name>
</gene>
<accession>A0A9P5NGG0</accession>
<evidence type="ECO:0000313" key="3">
    <source>
        <dbReference type="Proteomes" id="UP000724874"/>
    </source>
</evidence>
<feature type="region of interest" description="Disordered" evidence="1">
    <location>
        <begin position="1"/>
        <end position="74"/>
    </location>
</feature>
<comment type="caution">
    <text evidence="2">The sequence shown here is derived from an EMBL/GenBank/DDBJ whole genome shotgun (WGS) entry which is preliminary data.</text>
</comment>
<keyword evidence="3" id="KW-1185">Reference proteome</keyword>
<protein>
    <submittedName>
        <fullName evidence="2">Uncharacterized protein</fullName>
    </submittedName>
</protein>
<proteinExistence type="predicted"/>
<feature type="compositionally biased region" description="Pro residues" evidence="1">
    <location>
        <begin position="269"/>
        <end position="283"/>
    </location>
</feature>
<organism evidence="2 3">
    <name type="scientific">Gymnopilus junonius</name>
    <name type="common">Spectacular rustgill mushroom</name>
    <name type="synonym">Gymnopilus spectabilis subsp. junonius</name>
    <dbReference type="NCBI Taxonomy" id="109634"/>
    <lineage>
        <taxon>Eukaryota</taxon>
        <taxon>Fungi</taxon>
        <taxon>Dikarya</taxon>
        <taxon>Basidiomycota</taxon>
        <taxon>Agaricomycotina</taxon>
        <taxon>Agaricomycetes</taxon>
        <taxon>Agaricomycetidae</taxon>
        <taxon>Agaricales</taxon>
        <taxon>Agaricineae</taxon>
        <taxon>Hymenogastraceae</taxon>
        <taxon>Gymnopilus</taxon>
    </lineage>
</organism>
<feature type="compositionally biased region" description="Pro residues" evidence="1">
    <location>
        <begin position="9"/>
        <end position="21"/>
    </location>
</feature>
<feature type="region of interest" description="Disordered" evidence="1">
    <location>
        <begin position="311"/>
        <end position="362"/>
    </location>
</feature>
<feature type="region of interest" description="Disordered" evidence="1">
    <location>
        <begin position="393"/>
        <end position="426"/>
    </location>
</feature>
<feature type="compositionally biased region" description="Polar residues" evidence="1">
    <location>
        <begin position="518"/>
        <end position="529"/>
    </location>
</feature>
<dbReference type="EMBL" id="JADNYJ010000125">
    <property type="protein sequence ID" value="KAF8882172.1"/>
    <property type="molecule type" value="Genomic_DNA"/>
</dbReference>
<feature type="compositionally biased region" description="Polar residues" evidence="1">
    <location>
        <begin position="133"/>
        <end position="177"/>
    </location>
</feature>
<dbReference type="Proteomes" id="UP000724874">
    <property type="component" value="Unassembled WGS sequence"/>
</dbReference>
<feature type="region of interest" description="Disordered" evidence="1">
    <location>
        <begin position="111"/>
        <end position="283"/>
    </location>
</feature>
<reference evidence="2" key="1">
    <citation type="submission" date="2020-11" db="EMBL/GenBank/DDBJ databases">
        <authorList>
            <consortium name="DOE Joint Genome Institute"/>
            <person name="Ahrendt S."/>
            <person name="Riley R."/>
            <person name="Andreopoulos W."/>
            <person name="LaButti K."/>
            <person name="Pangilinan J."/>
            <person name="Ruiz-duenas F.J."/>
            <person name="Barrasa J.M."/>
            <person name="Sanchez-Garcia M."/>
            <person name="Camarero S."/>
            <person name="Miyauchi S."/>
            <person name="Serrano A."/>
            <person name="Linde D."/>
            <person name="Babiker R."/>
            <person name="Drula E."/>
            <person name="Ayuso-Fernandez I."/>
            <person name="Pacheco R."/>
            <person name="Padilla G."/>
            <person name="Ferreira P."/>
            <person name="Barriuso J."/>
            <person name="Kellner H."/>
            <person name="Castanera R."/>
            <person name="Alfaro M."/>
            <person name="Ramirez L."/>
            <person name="Pisabarro A.G."/>
            <person name="Kuo A."/>
            <person name="Tritt A."/>
            <person name="Lipzen A."/>
            <person name="He G."/>
            <person name="Yan M."/>
            <person name="Ng V."/>
            <person name="Cullen D."/>
            <person name="Martin F."/>
            <person name="Rosso M.-N."/>
            <person name="Henrissat B."/>
            <person name="Hibbett D."/>
            <person name="Martinez A.T."/>
            <person name="Grigoriev I.V."/>
        </authorList>
    </citation>
    <scope>NUCLEOTIDE SEQUENCE</scope>
    <source>
        <strain evidence="2">AH 44721</strain>
    </source>
</reference>
<feature type="compositionally biased region" description="Low complexity" evidence="1">
    <location>
        <begin position="397"/>
        <end position="416"/>
    </location>
</feature>
<feature type="compositionally biased region" description="Polar residues" evidence="1">
    <location>
        <begin position="200"/>
        <end position="219"/>
    </location>
</feature>
<dbReference type="OrthoDB" id="340227at2759"/>
<feature type="region of interest" description="Disordered" evidence="1">
    <location>
        <begin position="591"/>
        <end position="627"/>
    </location>
</feature>
<sequence>MAAARAAPAAPPSVPPPPPKNTLPKRIPSLPQPHLPPPPPIQRTGLRSEKPPPKALPCPRMALYQPPSPNRAPLREKVPFFVLFRFRVVDPFISGEKTKWVPIPPEELQAAADAVLKSRNQSQPHSRNRSNHPRNTNSTSSPLNMTSALPHTRSQSGRTSASHSRVQSRAGSIQSSPRVARSKQLPIDENPSPKAVEPTDASSTSDYISPSNSNLNFNHPSHAVPNGVYHPPPSAAVAIQSPPPPSFHASTPAFYPQGLNGASPLHHLTPPPSIGSPLSPSSPPTHPYPYPMPMYSPYDYTAPGPSFAPGLNPYAPWQDYPPPPRHHLSGQQSPIYPPPPPQHFALQGHDTPPPPISLSGSVNGAPVAPALLNPSASTSSSAAREKTMVFGSISLGSRSPDPLSVPLPLSSAPSASGVNGGTHGASAEAEKLNMVIGKTPTFSIGVDTDELASGSVPARLRSRAKAGEGVNGVSINGKEKEEEETVESSSSPGKTRAPTGAMSASTSAAEVKKWKFGTMSSEGANTSLPPSDVSKAGPSNSSASNNNGVVVPMAVQMHHSATMPEISTGGLLISPPPAVPFALEARSSPSFVLPAQPPRRLSSASSAPLEVDPSLAPPPAALTEKKQ</sequence>
<feature type="region of interest" description="Disordered" evidence="1">
    <location>
        <begin position="460"/>
        <end position="549"/>
    </location>
</feature>
<evidence type="ECO:0000313" key="2">
    <source>
        <dbReference type="EMBL" id="KAF8882172.1"/>
    </source>
</evidence>
<evidence type="ECO:0000256" key="1">
    <source>
        <dbReference type="SAM" id="MobiDB-lite"/>
    </source>
</evidence>
<name>A0A9P5NGG0_GYMJU</name>
<dbReference type="AlphaFoldDB" id="A0A9P5NGG0"/>
<feature type="compositionally biased region" description="Pro residues" evidence="1">
    <location>
        <begin position="30"/>
        <end position="41"/>
    </location>
</feature>
<feature type="compositionally biased region" description="Low complexity" evidence="1">
    <location>
        <begin position="533"/>
        <end position="549"/>
    </location>
</feature>
<feature type="compositionally biased region" description="Low complexity" evidence="1">
    <location>
        <begin position="598"/>
        <end position="609"/>
    </location>
</feature>